<dbReference type="AlphaFoldDB" id="K8WQC7"/>
<dbReference type="HOGENOM" id="CLU_171810_0_0_6"/>
<dbReference type="OrthoDB" id="6466039at2"/>
<keyword evidence="1" id="KW-0732">Signal</keyword>
<protein>
    <submittedName>
        <fullName evidence="2">Uncharacterized protein</fullName>
    </submittedName>
</protein>
<evidence type="ECO:0000313" key="3">
    <source>
        <dbReference type="Proteomes" id="UP000009336"/>
    </source>
</evidence>
<dbReference type="STRING" id="1141662.OOA_07947"/>
<dbReference type="PATRIC" id="fig|1141662.3.peg.1611"/>
<dbReference type="Proteomes" id="UP000009336">
    <property type="component" value="Unassembled WGS sequence"/>
</dbReference>
<reference evidence="2 3" key="1">
    <citation type="journal article" date="2012" name="BMC Genomics">
        <title>Comparative genomics of bacteria in the genus Providencia isolated from wild Drosophila melanogaster.</title>
        <authorList>
            <person name="Galac M.R."/>
            <person name="Lazzaro B.P."/>
        </authorList>
    </citation>
    <scope>NUCLEOTIDE SEQUENCE [LARGE SCALE GENOMIC DNA]</scope>
    <source>
        <strain evidence="2 3">DSM 19968</strain>
    </source>
</reference>
<sequence length="87" mass="10000">METHFFSKLFIGIALFTSASVFAQATEVVTPNEGVKVEHLLKQSTTQDSGDIESLREYIEINRLELVEITTDRRFNGRQFRIVHKKS</sequence>
<dbReference type="EMBL" id="AKKL01000021">
    <property type="protein sequence ID" value="EKT62166.1"/>
    <property type="molecule type" value="Genomic_DNA"/>
</dbReference>
<feature type="signal peptide" evidence="1">
    <location>
        <begin position="1"/>
        <end position="23"/>
    </location>
</feature>
<comment type="caution">
    <text evidence="2">The sequence shown here is derived from an EMBL/GenBank/DDBJ whole genome shotgun (WGS) entry which is preliminary data.</text>
</comment>
<accession>K8WQC7</accession>
<dbReference type="RefSeq" id="WP_008911612.1">
    <property type="nucleotide sequence ID" value="NZ_KB233222.1"/>
</dbReference>
<dbReference type="eggNOG" id="ENOG5031DC1">
    <property type="taxonomic scope" value="Bacteria"/>
</dbReference>
<gene>
    <name evidence="2" type="ORF">OOA_07947</name>
</gene>
<feature type="chain" id="PRO_5003921773" evidence="1">
    <location>
        <begin position="24"/>
        <end position="87"/>
    </location>
</feature>
<name>K8WQC7_9GAMM</name>
<organism evidence="2 3">
    <name type="scientific">Providencia burhodogranariea DSM 19968</name>
    <dbReference type="NCBI Taxonomy" id="1141662"/>
    <lineage>
        <taxon>Bacteria</taxon>
        <taxon>Pseudomonadati</taxon>
        <taxon>Pseudomonadota</taxon>
        <taxon>Gammaproteobacteria</taxon>
        <taxon>Enterobacterales</taxon>
        <taxon>Morganellaceae</taxon>
        <taxon>Providencia</taxon>
    </lineage>
</organism>
<proteinExistence type="predicted"/>
<evidence type="ECO:0000256" key="1">
    <source>
        <dbReference type="SAM" id="SignalP"/>
    </source>
</evidence>
<evidence type="ECO:0000313" key="2">
    <source>
        <dbReference type="EMBL" id="EKT62166.1"/>
    </source>
</evidence>
<keyword evidence="3" id="KW-1185">Reference proteome</keyword>